<evidence type="ECO:0000313" key="3">
    <source>
        <dbReference type="EMBL" id="SVB39518.1"/>
    </source>
</evidence>
<keyword evidence="2" id="KW-0812">Transmembrane</keyword>
<organism evidence="3">
    <name type="scientific">marine metagenome</name>
    <dbReference type="NCBI Taxonomy" id="408172"/>
    <lineage>
        <taxon>unclassified sequences</taxon>
        <taxon>metagenomes</taxon>
        <taxon>ecological metagenomes</taxon>
    </lineage>
</organism>
<dbReference type="AlphaFoldDB" id="A0A382DM93"/>
<reference evidence="3" key="1">
    <citation type="submission" date="2018-05" db="EMBL/GenBank/DDBJ databases">
        <authorList>
            <person name="Lanie J.A."/>
            <person name="Ng W.-L."/>
            <person name="Kazmierczak K.M."/>
            <person name="Andrzejewski T.M."/>
            <person name="Davidsen T.M."/>
            <person name="Wayne K.J."/>
            <person name="Tettelin H."/>
            <person name="Glass J.I."/>
            <person name="Rusch D."/>
            <person name="Podicherti R."/>
            <person name="Tsui H.-C.T."/>
            <person name="Winkler M.E."/>
        </authorList>
    </citation>
    <scope>NUCLEOTIDE SEQUENCE</scope>
</reference>
<name>A0A382DM93_9ZZZZ</name>
<sequence length="174" mass="20241">MATLLKKETGTGILLVNKFTKLSLNKKMWFKELWIRTKEVAVTYTGTFIVVMFLNQLLFFGFCLNPICLIAAMPHCLAITVVIGTLLDRWNKSGKEKEEKEEKEEKTIGTELKEKRSYYSARMNNQIKKSTKPLKNHTNFNENIEKLIELDPITSNLTDPNVEKKKKPRKRFAR</sequence>
<keyword evidence="2" id="KW-0472">Membrane</keyword>
<proteinExistence type="predicted"/>
<evidence type="ECO:0000256" key="1">
    <source>
        <dbReference type="SAM" id="MobiDB-lite"/>
    </source>
</evidence>
<dbReference type="EMBL" id="UINC01040104">
    <property type="protein sequence ID" value="SVB39518.1"/>
    <property type="molecule type" value="Genomic_DNA"/>
</dbReference>
<keyword evidence="2" id="KW-1133">Transmembrane helix</keyword>
<feature type="region of interest" description="Disordered" evidence="1">
    <location>
        <begin position="155"/>
        <end position="174"/>
    </location>
</feature>
<feature type="compositionally biased region" description="Basic residues" evidence="1">
    <location>
        <begin position="164"/>
        <end position="174"/>
    </location>
</feature>
<feature type="transmembrane region" description="Helical" evidence="2">
    <location>
        <begin position="40"/>
        <end position="58"/>
    </location>
</feature>
<gene>
    <name evidence="3" type="ORF">METZ01_LOCUS192372</name>
</gene>
<evidence type="ECO:0000256" key="2">
    <source>
        <dbReference type="SAM" id="Phobius"/>
    </source>
</evidence>
<protein>
    <submittedName>
        <fullName evidence="3">Uncharacterized protein</fullName>
    </submittedName>
</protein>
<accession>A0A382DM93</accession>
<feature type="transmembrane region" description="Helical" evidence="2">
    <location>
        <begin position="64"/>
        <end position="87"/>
    </location>
</feature>